<dbReference type="InterPro" id="IPR004869">
    <property type="entry name" value="MMPL_dom"/>
</dbReference>
<feature type="transmembrane region" description="Helical" evidence="7">
    <location>
        <begin position="195"/>
        <end position="214"/>
    </location>
</feature>
<reference evidence="9 10" key="1">
    <citation type="journal article" date="2019" name="Emerg. Microbes Infect.">
        <title>Comprehensive subspecies identification of 175 nontuberculous mycobacteria species based on 7547 genomic profiles.</title>
        <authorList>
            <person name="Matsumoto Y."/>
            <person name="Kinjo T."/>
            <person name="Motooka D."/>
            <person name="Nabeya D."/>
            <person name="Jung N."/>
            <person name="Uechi K."/>
            <person name="Horii T."/>
            <person name="Iida T."/>
            <person name="Fujita J."/>
            <person name="Nakamura S."/>
        </authorList>
    </citation>
    <scope>NUCLEOTIDE SEQUENCE [LARGE SCALE GENOMIC DNA]</scope>
    <source>
        <strain evidence="9 10">JCM 13392</strain>
    </source>
</reference>
<evidence type="ECO:0000256" key="7">
    <source>
        <dbReference type="SAM" id="Phobius"/>
    </source>
</evidence>
<evidence type="ECO:0000313" key="10">
    <source>
        <dbReference type="Proteomes" id="UP000465241"/>
    </source>
</evidence>
<feature type="transmembrane region" description="Helical" evidence="7">
    <location>
        <begin position="252"/>
        <end position="273"/>
    </location>
</feature>
<feature type="transmembrane region" description="Helical" evidence="7">
    <location>
        <begin position="221"/>
        <end position="246"/>
    </location>
</feature>
<feature type="domain" description="Membrane transport protein MMPL" evidence="8">
    <location>
        <begin position="607"/>
        <end position="933"/>
    </location>
</feature>
<feature type="transmembrane region" description="Helical" evidence="7">
    <location>
        <begin position="821"/>
        <end position="842"/>
    </location>
</feature>
<feature type="transmembrane region" description="Helical" evidence="7">
    <location>
        <begin position="791"/>
        <end position="815"/>
    </location>
</feature>
<dbReference type="PANTHER" id="PTHR33406:SF6">
    <property type="entry name" value="MEMBRANE PROTEIN YDGH-RELATED"/>
    <property type="match status" value="1"/>
</dbReference>
<feature type="transmembrane region" description="Helical" evidence="7">
    <location>
        <begin position="899"/>
        <end position="923"/>
    </location>
</feature>
<dbReference type="Gene3D" id="1.20.1640.10">
    <property type="entry name" value="Multidrug efflux transporter AcrB transmembrane domain"/>
    <property type="match status" value="2"/>
</dbReference>
<evidence type="ECO:0000256" key="4">
    <source>
        <dbReference type="ARBA" id="ARBA00022692"/>
    </source>
</evidence>
<dbReference type="GO" id="GO:0005886">
    <property type="term" value="C:plasma membrane"/>
    <property type="evidence" value="ECO:0007669"/>
    <property type="project" value="UniProtKB-SubCell"/>
</dbReference>
<dbReference type="InterPro" id="IPR050545">
    <property type="entry name" value="Mycobact_MmpL"/>
</dbReference>
<sequence>MRRAHAAVDAQPSGPARWIRRLAVPIILFWVAMVAVAGLFIPPLEEVAAANSVPLNPTDAPSLQAMQQMGEVFGESNSDSIALVVLEGVEPLGDEAHAYYDELIERLRADPDHVQNVQDFWGDPLTESGAQSTDGRAAYVQLFLAGNMGETLANESVQAVRDAVAAAPAPDGVTVYVTGPAALQADLQLAGERTVVLITVVTFSVIIVLLLFFYRSIVTVVIGLVVVGIQLGAASAVVGGLGHFQVIGLSTFAVNLVVAMAIAAGTDYVVFLLGRYQEARAAGVDPEAAYYEMFRGTAHVILGSALTIAGAAFCLSLTRMPYFQSLGVPCAVGMLVAVVVALTLGPAVITVASRFGLLEPKRAMRIRFWRRIGTSVVRWPLPILLASLAVALVGLAALPFYQPSYDDRQFIPQDIPSNQGYLAADEHFSAARMNPDVLLIEADHDLRNSADFLVLDKVAKAVFRVEGISRVQAPTRPQGTPIENTSIPFMISMQGVGMAQNMEFMFDRLDDMKRQAEDLGNTITIMQNMQNIMTRMSGITDDMLTDVGDLQETAKTLRDSMANFDDFFRPIRNYFYWEPKCFNIPLCWSLRGVFDGLDGISIITDQMDRMISGFEDMNALFPEMLAQFPAMIATMQNMQQMMLTMHSTMYGMYSAMDEAGEGATEMGRAFDAAKNDDSFYLPPEVFENEDFRRAMDLFVSPDGTSVRMIISHRGDPATPEGISRVEPIQVAAIEAIKGTPLEDARVSLGGMAATYKDLAEGSRYDLLIAAIASVCLIFAVMLLVTRSLIAAMVIVGTVLTSLGASFGLSVLLWQYIIGLPLHWMVVPMAVIVLLAVGADYNLMMVARFKEELPGGIKTGIIRAMGGTGSVVTIAGVVFSFTMASLVVSDLRTIGQMGTMIGIGLLFDTLIVRSFMVPSIAALLGRWFWWPLNPPTRPARQRATSLTL</sequence>
<evidence type="ECO:0000256" key="1">
    <source>
        <dbReference type="ARBA" id="ARBA00004651"/>
    </source>
</evidence>
<evidence type="ECO:0000259" key="8">
    <source>
        <dbReference type="Pfam" id="PF03176"/>
    </source>
</evidence>
<keyword evidence="4 7" id="KW-0812">Transmembrane</keyword>
<dbReference type="FunFam" id="1.20.1640.10:FF:000018">
    <property type="entry name" value="Transmembrane transport protein MmpL10"/>
    <property type="match status" value="1"/>
</dbReference>
<dbReference type="FunFam" id="1.20.1640.10:FF:000020">
    <property type="entry name" value="Transmembrane transport protein MmpL10"/>
    <property type="match status" value="1"/>
</dbReference>
<comment type="subcellular location">
    <subcellularLocation>
        <location evidence="1">Cell membrane</location>
        <topology evidence="1">Multi-pass membrane protein</topology>
    </subcellularLocation>
</comment>
<evidence type="ECO:0000256" key="3">
    <source>
        <dbReference type="ARBA" id="ARBA00022475"/>
    </source>
</evidence>
<keyword evidence="5 7" id="KW-1133">Transmembrane helix</keyword>
<name>A0A7I9WP07_9MYCO</name>
<proteinExistence type="inferred from homology"/>
<keyword evidence="6 7" id="KW-0472">Membrane</keyword>
<evidence type="ECO:0000256" key="5">
    <source>
        <dbReference type="ARBA" id="ARBA00022989"/>
    </source>
</evidence>
<dbReference type="Pfam" id="PF03176">
    <property type="entry name" value="MMPL"/>
    <property type="match status" value="2"/>
</dbReference>
<feature type="transmembrane region" description="Helical" evidence="7">
    <location>
        <begin position="21"/>
        <end position="41"/>
    </location>
</feature>
<protein>
    <submittedName>
        <fullName evidence="9">Putative membrane protein, mmpL</fullName>
    </submittedName>
</protein>
<keyword evidence="3" id="KW-1003">Cell membrane</keyword>
<dbReference type="EMBL" id="BLKT01000003">
    <property type="protein sequence ID" value="GFG59080.1"/>
    <property type="molecule type" value="Genomic_DNA"/>
</dbReference>
<feature type="domain" description="Membrane transport protein MMPL" evidence="8">
    <location>
        <begin position="55"/>
        <end position="383"/>
    </location>
</feature>
<feature type="transmembrane region" description="Helical" evidence="7">
    <location>
        <begin position="334"/>
        <end position="358"/>
    </location>
</feature>
<dbReference type="Proteomes" id="UP000465241">
    <property type="component" value="Unassembled WGS sequence"/>
</dbReference>
<feature type="transmembrane region" description="Helical" evidence="7">
    <location>
        <begin position="300"/>
        <end position="322"/>
    </location>
</feature>
<feature type="transmembrane region" description="Helical" evidence="7">
    <location>
        <begin position="379"/>
        <end position="401"/>
    </location>
</feature>
<accession>A0A7I9WP07</accession>
<dbReference type="InterPro" id="IPR004707">
    <property type="entry name" value="MmpL_fam"/>
</dbReference>
<keyword evidence="10" id="KW-1185">Reference proteome</keyword>
<comment type="caution">
    <text evidence="9">The sequence shown here is derived from an EMBL/GenBank/DDBJ whole genome shotgun (WGS) entry which is preliminary data.</text>
</comment>
<dbReference type="NCBIfam" id="TIGR00833">
    <property type="entry name" value="actII"/>
    <property type="match status" value="1"/>
</dbReference>
<dbReference type="SUPFAM" id="SSF82866">
    <property type="entry name" value="Multidrug efflux transporter AcrB transmembrane domain"/>
    <property type="match status" value="2"/>
</dbReference>
<dbReference type="RefSeq" id="WP_193489722.1">
    <property type="nucleotide sequence ID" value="NZ_BAAAMC010000005.1"/>
</dbReference>
<feature type="transmembrane region" description="Helical" evidence="7">
    <location>
        <begin position="766"/>
        <end position="784"/>
    </location>
</feature>
<dbReference type="PANTHER" id="PTHR33406">
    <property type="entry name" value="MEMBRANE PROTEIN MJ1562-RELATED"/>
    <property type="match status" value="1"/>
</dbReference>
<gene>
    <name evidence="9" type="ORF">MMUR_32160</name>
</gene>
<evidence type="ECO:0000256" key="6">
    <source>
        <dbReference type="ARBA" id="ARBA00023136"/>
    </source>
</evidence>
<evidence type="ECO:0000256" key="2">
    <source>
        <dbReference type="ARBA" id="ARBA00010157"/>
    </source>
</evidence>
<dbReference type="AlphaFoldDB" id="A0A7I9WP07"/>
<feature type="transmembrane region" description="Helical" evidence="7">
    <location>
        <begin position="863"/>
        <end position="887"/>
    </location>
</feature>
<evidence type="ECO:0000313" key="9">
    <source>
        <dbReference type="EMBL" id="GFG59080.1"/>
    </source>
</evidence>
<organism evidence="9 10">
    <name type="scientific">Mycolicibacterium murale</name>
    <dbReference type="NCBI Taxonomy" id="182220"/>
    <lineage>
        <taxon>Bacteria</taxon>
        <taxon>Bacillati</taxon>
        <taxon>Actinomycetota</taxon>
        <taxon>Actinomycetes</taxon>
        <taxon>Mycobacteriales</taxon>
        <taxon>Mycobacteriaceae</taxon>
        <taxon>Mycolicibacterium</taxon>
    </lineage>
</organism>
<comment type="similarity">
    <text evidence="2">Belongs to the resistance-nodulation-cell division (RND) (TC 2.A.6) family. MmpL subfamily.</text>
</comment>